<accession>A0A3B1A6M0</accession>
<sequence length="183" mass="20596">MGMGQKSEVIQHTQNWVQQVIVKLNFCPFAKPAVESGGIHYHLAEASELEEALHVLIEQCEYLDDHHEIETELVVYPQGFDAFDDFLDLVDLAGQLLLAQGYEGVYQLANFHPDYCFDGELPSDPANYTNRSPYPMLHIIREASLEKALASYPNPEAIPERNIKLAREMGLAALQAALDHCKK</sequence>
<proteinExistence type="predicted"/>
<dbReference type="InterPro" id="IPR009858">
    <property type="entry name" value="DUF1415"/>
</dbReference>
<dbReference type="EMBL" id="UOFP01000268">
    <property type="protein sequence ID" value="VAW89394.1"/>
    <property type="molecule type" value="Genomic_DNA"/>
</dbReference>
<gene>
    <name evidence="1" type="ORF">MNBD_GAMMA18-1351</name>
</gene>
<name>A0A3B1A6M0_9ZZZZ</name>
<evidence type="ECO:0000313" key="1">
    <source>
        <dbReference type="EMBL" id="VAW89394.1"/>
    </source>
</evidence>
<dbReference type="Pfam" id="PF07209">
    <property type="entry name" value="DUF1415"/>
    <property type="match status" value="1"/>
</dbReference>
<organism evidence="1">
    <name type="scientific">hydrothermal vent metagenome</name>
    <dbReference type="NCBI Taxonomy" id="652676"/>
    <lineage>
        <taxon>unclassified sequences</taxon>
        <taxon>metagenomes</taxon>
        <taxon>ecological metagenomes</taxon>
    </lineage>
</organism>
<protein>
    <recommendedName>
        <fullName evidence="2">DUF1415 domain-containing protein</fullName>
    </recommendedName>
</protein>
<dbReference type="AlphaFoldDB" id="A0A3B1A6M0"/>
<reference evidence="1" key="1">
    <citation type="submission" date="2018-06" db="EMBL/GenBank/DDBJ databases">
        <authorList>
            <person name="Zhirakovskaya E."/>
        </authorList>
    </citation>
    <scope>NUCLEOTIDE SEQUENCE</scope>
</reference>
<evidence type="ECO:0008006" key="2">
    <source>
        <dbReference type="Google" id="ProtNLM"/>
    </source>
</evidence>